<protein>
    <submittedName>
        <fullName evidence="1">Uncharacterized protein</fullName>
    </submittedName>
</protein>
<evidence type="ECO:0000313" key="2">
    <source>
        <dbReference type="Proteomes" id="UP000765509"/>
    </source>
</evidence>
<organism evidence="1 2">
    <name type="scientific">Austropuccinia psidii MF-1</name>
    <dbReference type="NCBI Taxonomy" id="1389203"/>
    <lineage>
        <taxon>Eukaryota</taxon>
        <taxon>Fungi</taxon>
        <taxon>Dikarya</taxon>
        <taxon>Basidiomycota</taxon>
        <taxon>Pucciniomycotina</taxon>
        <taxon>Pucciniomycetes</taxon>
        <taxon>Pucciniales</taxon>
        <taxon>Sphaerophragmiaceae</taxon>
        <taxon>Austropuccinia</taxon>
    </lineage>
</organism>
<dbReference type="Proteomes" id="UP000765509">
    <property type="component" value="Unassembled WGS sequence"/>
</dbReference>
<evidence type="ECO:0000313" key="1">
    <source>
        <dbReference type="EMBL" id="MBW0477816.1"/>
    </source>
</evidence>
<dbReference type="AlphaFoldDB" id="A0A9Q3C7S2"/>
<keyword evidence="2" id="KW-1185">Reference proteome</keyword>
<sequence length="132" mass="15390">MRSAAHQNCWFPLNVPNKDLAKLPVPPTPELRKVTVELAGHLGYLTAETFNDPSKEIQSQAFHSYCQNELHKLGLQRFTWDWESSWKNPFNELMTTIFYCTFCLALVSTEYHHFFWDKDHNTHGVVSSSMEQ</sequence>
<dbReference type="OrthoDB" id="2501705at2759"/>
<dbReference type="EMBL" id="AVOT02004939">
    <property type="protein sequence ID" value="MBW0477816.1"/>
    <property type="molecule type" value="Genomic_DNA"/>
</dbReference>
<name>A0A9Q3C7S2_9BASI</name>
<comment type="caution">
    <text evidence="1">The sequence shown here is derived from an EMBL/GenBank/DDBJ whole genome shotgun (WGS) entry which is preliminary data.</text>
</comment>
<proteinExistence type="predicted"/>
<accession>A0A9Q3C7S2</accession>
<reference evidence="1" key="1">
    <citation type="submission" date="2021-03" db="EMBL/GenBank/DDBJ databases">
        <title>Draft genome sequence of rust myrtle Austropuccinia psidii MF-1, a brazilian biotype.</title>
        <authorList>
            <person name="Quecine M.C."/>
            <person name="Pachon D.M.R."/>
            <person name="Bonatelli M.L."/>
            <person name="Correr F.H."/>
            <person name="Franceschini L.M."/>
            <person name="Leite T.F."/>
            <person name="Margarido G.R.A."/>
            <person name="Almeida C.A."/>
            <person name="Ferrarezi J.A."/>
            <person name="Labate C.A."/>
        </authorList>
    </citation>
    <scope>NUCLEOTIDE SEQUENCE</scope>
    <source>
        <strain evidence="1">MF-1</strain>
    </source>
</reference>
<gene>
    <name evidence="1" type="ORF">O181_017531</name>
</gene>